<reference evidence="2 3" key="1">
    <citation type="submission" date="2020-01" db="EMBL/GenBank/DDBJ databases">
        <title>Genome sequence of Arachis hypogaea, cultivar Shitouqi.</title>
        <authorList>
            <person name="Zhuang W."/>
            <person name="Chen H."/>
            <person name="Varshney R."/>
            <person name="Wang D."/>
            <person name="Ming R."/>
        </authorList>
    </citation>
    <scope>NUCLEOTIDE SEQUENCE [LARGE SCALE GENOMIC DNA]</scope>
    <source>
        <tissue evidence="2">Young leaf</tissue>
    </source>
</reference>
<gene>
    <name evidence="2" type="ORF">DS421_19g645020</name>
</gene>
<accession>A0A6B9V848</accession>
<dbReference type="EMBL" id="CP031001">
    <property type="protein sequence ID" value="QHN76568.1"/>
    <property type="molecule type" value="Genomic_DNA"/>
</dbReference>
<dbReference type="AlphaFoldDB" id="A0A6B9V848"/>
<evidence type="ECO:0000313" key="3">
    <source>
        <dbReference type="Proteomes" id="UP000464620"/>
    </source>
</evidence>
<keyword evidence="1" id="KW-0732">Signal</keyword>
<evidence type="ECO:0000256" key="1">
    <source>
        <dbReference type="SAM" id="SignalP"/>
    </source>
</evidence>
<name>A0A6B9V848_ARAHY</name>
<feature type="chain" id="PRO_5025414836" evidence="1">
    <location>
        <begin position="26"/>
        <end position="97"/>
    </location>
</feature>
<organism evidence="2 3">
    <name type="scientific">Arachis hypogaea</name>
    <name type="common">Peanut</name>
    <dbReference type="NCBI Taxonomy" id="3818"/>
    <lineage>
        <taxon>Eukaryota</taxon>
        <taxon>Viridiplantae</taxon>
        <taxon>Streptophyta</taxon>
        <taxon>Embryophyta</taxon>
        <taxon>Tracheophyta</taxon>
        <taxon>Spermatophyta</taxon>
        <taxon>Magnoliopsida</taxon>
        <taxon>eudicotyledons</taxon>
        <taxon>Gunneridae</taxon>
        <taxon>Pentapetalae</taxon>
        <taxon>rosids</taxon>
        <taxon>fabids</taxon>
        <taxon>Fabales</taxon>
        <taxon>Fabaceae</taxon>
        <taxon>Papilionoideae</taxon>
        <taxon>50 kb inversion clade</taxon>
        <taxon>dalbergioids sensu lato</taxon>
        <taxon>Dalbergieae</taxon>
        <taxon>Pterocarpus clade</taxon>
        <taxon>Arachis</taxon>
    </lineage>
</organism>
<dbReference type="Gramene" id="arahy.Tifrunner.gnm2.ann2.Ah19g122400.1">
    <property type="protein sequence ID" value="arahy.Tifrunner.gnm2.ann2.Ah19g122400.1-CDS"/>
    <property type="gene ID" value="arahy.Tifrunner.gnm2.ann2.Ah19g122400"/>
</dbReference>
<dbReference type="Proteomes" id="UP000464620">
    <property type="component" value="Chromosome B09"/>
</dbReference>
<sequence>MASKYAIVTLGLLALVVIVPSKIVARDFSETFSGYKAAYTEEKSKLNIGLNGLEGHGYMEGVGESLKWCTLCCPMSPESCRKCCFPKPPPPPPPVDY</sequence>
<protein>
    <submittedName>
        <fullName evidence="2">Uncharacterized protein</fullName>
    </submittedName>
</protein>
<proteinExistence type="predicted"/>
<feature type="signal peptide" evidence="1">
    <location>
        <begin position="1"/>
        <end position="25"/>
    </location>
</feature>
<evidence type="ECO:0000313" key="2">
    <source>
        <dbReference type="EMBL" id="QHN76568.1"/>
    </source>
</evidence>